<feature type="domain" description="DUF7151" evidence="1">
    <location>
        <begin position="34"/>
        <end position="79"/>
    </location>
</feature>
<protein>
    <recommendedName>
        <fullName evidence="1">DUF7151 domain-containing protein</fullName>
    </recommendedName>
</protein>
<evidence type="ECO:0000313" key="3">
    <source>
        <dbReference type="Proteomes" id="UP001337305"/>
    </source>
</evidence>
<comment type="caution">
    <text evidence="2">The sequence shown here is derived from an EMBL/GenBank/DDBJ whole genome shotgun (WGS) entry which is preliminary data.</text>
</comment>
<feature type="domain" description="DUF7151" evidence="1">
    <location>
        <begin position="191"/>
        <end position="235"/>
    </location>
</feature>
<dbReference type="EMBL" id="JAODOP010000001">
    <property type="protein sequence ID" value="MEF3831705.1"/>
    <property type="molecule type" value="Genomic_DNA"/>
</dbReference>
<keyword evidence="3" id="KW-1185">Reference proteome</keyword>
<dbReference type="Pfam" id="PF23657">
    <property type="entry name" value="DUF7151"/>
    <property type="match status" value="4"/>
</dbReference>
<accession>A0ABU7XPF2</accession>
<evidence type="ECO:0000313" key="2">
    <source>
        <dbReference type="EMBL" id="MEF3831705.1"/>
    </source>
</evidence>
<dbReference type="Proteomes" id="UP001337305">
    <property type="component" value="Unassembled WGS sequence"/>
</dbReference>
<dbReference type="InterPro" id="IPR055575">
    <property type="entry name" value="DUF7151"/>
</dbReference>
<proteinExistence type="predicted"/>
<dbReference type="PROSITE" id="PS51257">
    <property type="entry name" value="PROKAR_LIPOPROTEIN"/>
    <property type="match status" value="1"/>
</dbReference>
<evidence type="ECO:0000259" key="1">
    <source>
        <dbReference type="Pfam" id="PF23657"/>
    </source>
</evidence>
<reference evidence="2 3" key="1">
    <citation type="submission" date="2022-09" db="EMBL/GenBank/DDBJ databases">
        <title>Genome sequencing of Flavivirga sp. MEBiC05379.</title>
        <authorList>
            <person name="Oh H.-M."/>
            <person name="Kwon K.K."/>
            <person name="Park M.J."/>
            <person name="Yang S.-H."/>
        </authorList>
    </citation>
    <scope>NUCLEOTIDE SEQUENCE [LARGE SCALE GENOMIC DNA]</scope>
    <source>
        <strain evidence="2 3">MEBiC05379</strain>
    </source>
</reference>
<feature type="domain" description="DUF7151" evidence="1">
    <location>
        <begin position="139"/>
        <end position="183"/>
    </location>
</feature>
<organism evidence="2 3">
    <name type="scientific">Flavivirga spongiicola</name>
    <dbReference type="NCBI Taxonomy" id="421621"/>
    <lineage>
        <taxon>Bacteria</taxon>
        <taxon>Pseudomonadati</taxon>
        <taxon>Bacteroidota</taxon>
        <taxon>Flavobacteriia</taxon>
        <taxon>Flavobacteriales</taxon>
        <taxon>Flavobacteriaceae</taxon>
        <taxon>Flavivirga</taxon>
    </lineage>
</organism>
<name>A0ABU7XPF2_9FLAO</name>
<feature type="domain" description="DUF7151" evidence="1">
    <location>
        <begin position="86"/>
        <end position="131"/>
    </location>
</feature>
<gene>
    <name evidence="2" type="ORF">N1F79_01060</name>
</gene>
<sequence length="371" mass="39859">MKRVKLFYLITIVLFISCEGEEGTQGLQGNDGINSLINISDEISGSNCENGGLRVEAGLDSNSNGILENNEIQNTKYVCNGINGSNSLITVISEPKGQNCENGGIRINSGIDANNNNILDESEIMSSAYICNGIDGNISLTKISNEDSGVNCENGGLKIYYGIDSNNDGVLNDNEVQYTTYTCNGLNGNLSLTNITDEAEGTICENGGVKIESGVDSNRNELLDENEINITKYVCNGIDGVINEEIRLKVADGIGSTANTSSSIPIIVAGITFNKSNFENVGSIFFESDPYVGNSSNYASLELYNITDNVAISNTLIRTNNTFNIKENLITDNIIDNLPENEIVLGIRLSSEIDGEFSASGIPYLVIKRSN</sequence>
<dbReference type="RefSeq" id="WP_303308709.1">
    <property type="nucleotide sequence ID" value="NZ_JAODOP010000001.1"/>
</dbReference>